<name>A0A941DHD5_9BURK</name>
<evidence type="ECO:0000313" key="2">
    <source>
        <dbReference type="Proteomes" id="UP000680158"/>
    </source>
</evidence>
<accession>A0A941DHD5</accession>
<proteinExistence type="predicted"/>
<dbReference type="InterPro" id="IPR007263">
    <property type="entry name" value="DCC1-like"/>
</dbReference>
<sequence>MQANTYPLTLLYDESCPLCKLEIDNLRARDTQDLLRFIDVSADDFDDSSYQANKKEMMEIIHAVRADGSILKGVEVFRLAYGAVGLGWITAPTNFPLLKPLFDWAYIRVARNRYRLSNRFSGVLFKIAADRAAKRALRNSQTCKDGRCELKNRTEKSDT</sequence>
<dbReference type="EMBL" id="JAGSPM010000005">
    <property type="protein sequence ID" value="MBR7746927.1"/>
    <property type="molecule type" value="Genomic_DNA"/>
</dbReference>
<dbReference type="InterPro" id="IPR044691">
    <property type="entry name" value="DCC1_Trx"/>
</dbReference>
<gene>
    <name evidence="1" type="ORF">KDM92_10065</name>
</gene>
<dbReference type="Pfam" id="PF04134">
    <property type="entry name" value="DCC1-like"/>
    <property type="match status" value="1"/>
</dbReference>
<dbReference type="Proteomes" id="UP000680158">
    <property type="component" value="Unassembled WGS sequence"/>
</dbReference>
<dbReference type="PANTHER" id="PTHR34290:SF2">
    <property type="entry name" value="OS04G0668800 PROTEIN"/>
    <property type="match status" value="1"/>
</dbReference>
<dbReference type="PANTHER" id="PTHR34290">
    <property type="entry name" value="SI:CH73-390P7.2"/>
    <property type="match status" value="1"/>
</dbReference>
<protein>
    <submittedName>
        <fullName evidence="1">DUF393 domain-containing protein</fullName>
    </submittedName>
</protein>
<dbReference type="AlphaFoldDB" id="A0A941DHD5"/>
<comment type="caution">
    <text evidence="1">The sequence shown here is derived from an EMBL/GenBank/DDBJ whole genome shotgun (WGS) entry which is preliminary data.</text>
</comment>
<organism evidence="1 2">
    <name type="scientific">Undibacterium baiyunense</name>
    <dbReference type="NCBI Taxonomy" id="2828731"/>
    <lineage>
        <taxon>Bacteria</taxon>
        <taxon>Pseudomonadati</taxon>
        <taxon>Pseudomonadota</taxon>
        <taxon>Betaproteobacteria</taxon>
        <taxon>Burkholderiales</taxon>
        <taxon>Oxalobacteraceae</taxon>
        <taxon>Undibacterium</taxon>
    </lineage>
</organism>
<reference evidence="1 2" key="1">
    <citation type="submission" date="2021-04" db="EMBL/GenBank/DDBJ databases">
        <title>novel species isolated from subtropical streams in China.</title>
        <authorList>
            <person name="Lu H."/>
        </authorList>
    </citation>
    <scope>NUCLEOTIDE SEQUENCE [LARGE SCALE GENOMIC DNA]</scope>
    <source>
        <strain evidence="1 2">BYS107W</strain>
    </source>
</reference>
<evidence type="ECO:0000313" key="1">
    <source>
        <dbReference type="EMBL" id="MBR7746927.1"/>
    </source>
</evidence>
<dbReference type="GO" id="GO:0015035">
    <property type="term" value="F:protein-disulfide reductase activity"/>
    <property type="evidence" value="ECO:0007669"/>
    <property type="project" value="InterPro"/>
</dbReference>
<dbReference type="RefSeq" id="WP_212684219.1">
    <property type="nucleotide sequence ID" value="NZ_JAGSPM010000005.1"/>
</dbReference>
<keyword evidence="2" id="KW-1185">Reference proteome</keyword>